<organism evidence="3 4">
    <name type="scientific">Reyranella humidisoli</name>
    <dbReference type="NCBI Taxonomy" id="2849149"/>
    <lineage>
        <taxon>Bacteria</taxon>
        <taxon>Pseudomonadati</taxon>
        <taxon>Pseudomonadota</taxon>
        <taxon>Alphaproteobacteria</taxon>
        <taxon>Hyphomicrobiales</taxon>
        <taxon>Reyranellaceae</taxon>
        <taxon>Reyranella</taxon>
    </lineage>
</organism>
<evidence type="ECO:0000313" key="4">
    <source>
        <dbReference type="Proteomes" id="UP000727907"/>
    </source>
</evidence>
<dbReference type="Proteomes" id="UP000727907">
    <property type="component" value="Unassembled WGS sequence"/>
</dbReference>
<protein>
    <submittedName>
        <fullName evidence="3">Uncharacterized protein</fullName>
    </submittedName>
</protein>
<feature type="chain" id="PRO_5045324571" evidence="2">
    <location>
        <begin position="21"/>
        <end position="94"/>
    </location>
</feature>
<dbReference type="EMBL" id="JAHOPB010000001">
    <property type="protein sequence ID" value="MBU8875031.1"/>
    <property type="molecule type" value="Genomic_DNA"/>
</dbReference>
<accession>A0ABS6IL28</accession>
<keyword evidence="4" id="KW-1185">Reference proteome</keyword>
<sequence>MKVALSALLVVAVASGVAYAQPQRFNSDFSTMQESGPPVAGGNGTTVGPNWKNQATSPMPSSQEISELPRYPITEEPIWVKPMPTRKLPPRAQQ</sequence>
<dbReference type="RefSeq" id="WP_216961624.1">
    <property type="nucleotide sequence ID" value="NZ_JAHOPB010000001.1"/>
</dbReference>
<comment type="caution">
    <text evidence="3">The sequence shown here is derived from an EMBL/GenBank/DDBJ whole genome shotgun (WGS) entry which is preliminary data.</text>
</comment>
<evidence type="ECO:0000313" key="3">
    <source>
        <dbReference type="EMBL" id="MBU8875031.1"/>
    </source>
</evidence>
<proteinExistence type="predicted"/>
<feature type="compositionally biased region" description="Polar residues" evidence="1">
    <location>
        <begin position="46"/>
        <end position="65"/>
    </location>
</feature>
<feature type="region of interest" description="Disordered" evidence="1">
    <location>
        <begin position="29"/>
        <end position="68"/>
    </location>
</feature>
<evidence type="ECO:0000256" key="1">
    <source>
        <dbReference type="SAM" id="MobiDB-lite"/>
    </source>
</evidence>
<gene>
    <name evidence="3" type="ORF">KQ910_14735</name>
</gene>
<reference evidence="3 4" key="1">
    <citation type="submission" date="2021-06" db="EMBL/GenBank/DDBJ databases">
        <authorList>
            <person name="Lee D.H."/>
        </authorList>
    </citation>
    <scope>NUCLEOTIDE SEQUENCE [LARGE SCALE GENOMIC DNA]</scope>
    <source>
        <strain evidence="3 4">MMS21-HV4-11</strain>
    </source>
</reference>
<name>A0ABS6IL28_9HYPH</name>
<keyword evidence="2" id="KW-0732">Signal</keyword>
<feature type="signal peptide" evidence="2">
    <location>
        <begin position="1"/>
        <end position="20"/>
    </location>
</feature>
<evidence type="ECO:0000256" key="2">
    <source>
        <dbReference type="SAM" id="SignalP"/>
    </source>
</evidence>